<accession>A0A942SY47</accession>
<organism evidence="3">
    <name type="scientific">Neobacillus citreus</name>
    <dbReference type="NCBI Taxonomy" id="2833578"/>
    <lineage>
        <taxon>Bacteria</taxon>
        <taxon>Bacillati</taxon>
        <taxon>Bacillota</taxon>
        <taxon>Bacilli</taxon>
        <taxon>Bacillales</taxon>
        <taxon>Bacillaceae</taxon>
        <taxon>Neobacillus</taxon>
    </lineage>
</organism>
<dbReference type="GO" id="GO:0016810">
    <property type="term" value="F:hydrolase activity, acting on carbon-nitrogen (but not peptide) bonds"/>
    <property type="evidence" value="ECO:0007669"/>
    <property type="project" value="InterPro"/>
</dbReference>
<dbReference type="EMBL" id="JAGYPE010000002">
    <property type="protein sequence ID" value="MBS4182457.1"/>
    <property type="molecule type" value="Genomic_DNA"/>
</dbReference>
<dbReference type="Gene3D" id="2.30.40.10">
    <property type="entry name" value="Urease, subunit C, domain 1"/>
    <property type="match status" value="1"/>
</dbReference>
<dbReference type="Pfam" id="PF01979">
    <property type="entry name" value="Amidohydro_1"/>
    <property type="match status" value="1"/>
</dbReference>
<keyword evidence="1" id="KW-0378">Hydrolase</keyword>
<dbReference type="InterPro" id="IPR032466">
    <property type="entry name" value="Metal_Hydrolase"/>
</dbReference>
<dbReference type="PANTHER" id="PTHR43794">
    <property type="entry name" value="AMINOHYDROLASE SSNA-RELATED"/>
    <property type="match status" value="1"/>
</dbReference>
<protein>
    <submittedName>
        <fullName evidence="3">Amidohydrolase family protein</fullName>
    </submittedName>
</protein>
<sequence length="463" mass="49798">MTTPAPADLVVEHAMLVAIEPTPHVVDDAWFAVTDGVVTAIGTGDVPDDLRTAPGAERLDATGSFVAPGFVSSHSHTFTSGSRGRGTDERLYGWAAAMYGLTRDASPEDVYWCTLHGTFDHVRNGTTSVFDFTDQRVTFAPMVDGRRQRDADSVRPVEWLTRQLDARMDSGIRFVGALQIEQDALGEDEGVRTFGELVADVRSRDRRFALDAAVYGAVQWADDPSSARLEARMMSEHGLRNHAHMLETPDQLTEQLAKVAWYRDAGVIGPDFTFGHFVQATPAIVAEAAEAGAAVSWQPAANGRLASGVLDVAELLRRGVTLGLGLDDQACSDIANPWQNMRLGLFGVRADQRDPAAVRPADVLRAQTLGAAETMGVADRVGSIEVGKYADFLVVDPRRPDIGPLWSPLENYVLSCDLPNVREVRVGGAVVASGGALTSPLADRAVDELHARFDDAAAAVRRG</sequence>
<dbReference type="InterPro" id="IPR006680">
    <property type="entry name" value="Amidohydro-rel"/>
</dbReference>
<evidence type="ECO:0000259" key="2">
    <source>
        <dbReference type="Pfam" id="PF01979"/>
    </source>
</evidence>
<proteinExistence type="predicted"/>
<evidence type="ECO:0000256" key="1">
    <source>
        <dbReference type="ARBA" id="ARBA00022801"/>
    </source>
</evidence>
<dbReference type="InterPro" id="IPR011059">
    <property type="entry name" value="Metal-dep_hydrolase_composite"/>
</dbReference>
<gene>
    <name evidence="3" type="ORF">KHB02_13750</name>
</gene>
<dbReference type="SUPFAM" id="SSF51556">
    <property type="entry name" value="Metallo-dependent hydrolases"/>
    <property type="match status" value="1"/>
</dbReference>
<reference evidence="3" key="1">
    <citation type="submission" date="2021-05" db="EMBL/GenBank/DDBJ databases">
        <title>Novel Bacillus species.</title>
        <authorList>
            <person name="Liu G."/>
        </authorList>
    </citation>
    <scope>NUCLEOTIDE SEQUENCE</scope>
    <source>
        <strain evidence="3">FJAT-50051</strain>
    </source>
</reference>
<dbReference type="PANTHER" id="PTHR43794:SF11">
    <property type="entry name" value="AMIDOHYDROLASE-RELATED DOMAIN-CONTAINING PROTEIN"/>
    <property type="match status" value="1"/>
</dbReference>
<dbReference type="Gene3D" id="3.20.20.140">
    <property type="entry name" value="Metal-dependent hydrolases"/>
    <property type="match status" value="1"/>
</dbReference>
<name>A0A942SY47_9BACI</name>
<feature type="domain" description="Amidohydrolase-related" evidence="2">
    <location>
        <begin position="65"/>
        <end position="428"/>
    </location>
</feature>
<dbReference type="InterPro" id="IPR050287">
    <property type="entry name" value="MTA/SAH_deaminase"/>
</dbReference>
<evidence type="ECO:0000313" key="3">
    <source>
        <dbReference type="EMBL" id="MBS4182457.1"/>
    </source>
</evidence>
<dbReference type="SUPFAM" id="SSF51338">
    <property type="entry name" value="Composite domain of metallo-dependent hydrolases"/>
    <property type="match status" value="1"/>
</dbReference>
<comment type="caution">
    <text evidence="3">The sequence shown here is derived from an EMBL/GenBank/DDBJ whole genome shotgun (WGS) entry which is preliminary data.</text>
</comment>
<dbReference type="AlphaFoldDB" id="A0A942SY47"/>